<evidence type="ECO:0000256" key="1">
    <source>
        <dbReference type="SAM" id="MobiDB-lite"/>
    </source>
</evidence>
<sequence>MFLKGRMKKKLHPMPATPKHMKTTDACSNTMSWMVQTKKGSVDGLPIQRVVKKEKKINKTMPGKKVKIEKPFSIPQLNDQSISTEDWENHLKWQKSVKCRLTLEALASMLNLSILANSLTKTHNLIQNILPPTPSLHLE</sequence>
<accession>A0A816L0J3</accession>
<reference evidence="2" key="1">
    <citation type="submission" date="2021-01" db="EMBL/GenBank/DDBJ databases">
        <authorList>
            <consortium name="Genoscope - CEA"/>
            <person name="William W."/>
        </authorList>
    </citation>
    <scope>NUCLEOTIDE SEQUENCE</scope>
</reference>
<dbReference type="EMBL" id="HG994369">
    <property type="protein sequence ID" value="CAF1926243.1"/>
    <property type="molecule type" value="Genomic_DNA"/>
</dbReference>
<protein>
    <submittedName>
        <fullName evidence="2">(rape) hypothetical protein</fullName>
    </submittedName>
</protein>
<dbReference type="Proteomes" id="UP001295469">
    <property type="component" value="Chromosome C05"/>
</dbReference>
<proteinExistence type="predicted"/>
<dbReference type="AlphaFoldDB" id="A0A816L0J3"/>
<name>A0A816L0J3_BRANA</name>
<evidence type="ECO:0000313" key="2">
    <source>
        <dbReference type="EMBL" id="CAF1926243.1"/>
    </source>
</evidence>
<feature type="compositionally biased region" description="Basic residues" evidence="1">
    <location>
        <begin position="1"/>
        <end position="12"/>
    </location>
</feature>
<organism evidence="2">
    <name type="scientific">Brassica napus</name>
    <name type="common">Rape</name>
    <dbReference type="NCBI Taxonomy" id="3708"/>
    <lineage>
        <taxon>Eukaryota</taxon>
        <taxon>Viridiplantae</taxon>
        <taxon>Streptophyta</taxon>
        <taxon>Embryophyta</taxon>
        <taxon>Tracheophyta</taxon>
        <taxon>Spermatophyta</taxon>
        <taxon>Magnoliopsida</taxon>
        <taxon>eudicotyledons</taxon>
        <taxon>Gunneridae</taxon>
        <taxon>Pentapetalae</taxon>
        <taxon>rosids</taxon>
        <taxon>malvids</taxon>
        <taxon>Brassicales</taxon>
        <taxon>Brassicaceae</taxon>
        <taxon>Brassiceae</taxon>
        <taxon>Brassica</taxon>
    </lineage>
</organism>
<feature type="region of interest" description="Disordered" evidence="1">
    <location>
        <begin position="1"/>
        <end position="23"/>
    </location>
</feature>
<gene>
    <name evidence="2" type="ORF">DARMORV10_C05P15160.1</name>
</gene>